<sequence>MMDMLLHAVEYLPRGIGLLLHDRLFSVEPAAATYTVLVLAVFVLAGCLPVARLLAACMLALIKFPMRHVQWQQMRRLNLRMTEPQPREESAKVLQRVVAPSCSELDMLKLMALATGTPTHHVSPGNADGCILMEGILQKRGFGQEALSAIYRGIRAARASQKTPISSFIFAGLGKAAKSARCWRAWT</sequence>
<evidence type="ECO:0000313" key="3">
    <source>
        <dbReference type="Proteomes" id="UP001244341"/>
    </source>
</evidence>
<name>A0ABY8UMZ9_TETOB</name>
<proteinExistence type="predicted"/>
<keyword evidence="1" id="KW-0812">Transmembrane</keyword>
<feature type="transmembrane region" description="Helical" evidence="1">
    <location>
        <begin position="34"/>
        <end position="62"/>
    </location>
</feature>
<organism evidence="2 3">
    <name type="scientific">Tetradesmus obliquus</name>
    <name type="common">Green alga</name>
    <name type="synonym">Acutodesmus obliquus</name>
    <dbReference type="NCBI Taxonomy" id="3088"/>
    <lineage>
        <taxon>Eukaryota</taxon>
        <taxon>Viridiplantae</taxon>
        <taxon>Chlorophyta</taxon>
        <taxon>core chlorophytes</taxon>
        <taxon>Chlorophyceae</taxon>
        <taxon>CS clade</taxon>
        <taxon>Sphaeropleales</taxon>
        <taxon>Scenedesmaceae</taxon>
        <taxon>Tetradesmus</taxon>
    </lineage>
</organism>
<gene>
    <name evidence="2" type="ORF">OEZ85_001078</name>
</gene>
<evidence type="ECO:0008006" key="4">
    <source>
        <dbReference type="Google" id="ProtNLM"/>
    </source>
</evidence>
<keyword evidence="3" id="KW-1185">Reference proteome</keyword>
<dbReference type="Proteomes" id="UP001244341">
    <property type="component" value="Chromosome 15b"/>
</dbReference>
<keyword evidence="1" id="KW-0472">Membrane</keyword>
<protein>
    <recommendedName>
        <fullName evidence="4">ABC transmembrane type-1 domain-containing protein</fullName>
    </recommendedName>
</protein>
<reference evidence="2 3" key="1">
    <citation type="submission" date="2023-05" db="EMBL/GenBank/DDBJ databases">
        <title>A 100% complete, gapless, phased diploid assembly of the Scenedesmus obliquus UTEX 3031 genome.</title>
        <authorList>
            <person name="Biondi T.C."/>
            <person name="Hanschen E.R."/>
            <person name="Kwon T."/>
            <person name="Eng W."/>
            <person name="Kruse C.P.S."/>
            <person name="Koehler S.I."/>
            <person name="Kunde Y."/>
            <person name="Gleasner C.D."/>
            <person name="You Mak K.T."/>
            <person name="Polle J."/>
            <person name="Hovde B.T."/>
            <person name="Starkenburg S.R."/>
        </authorList>
    </citation>
    <scope>NUCLEOTIDE SEQUENCE [LARGE SCALE GENOMIC DNA]</scope>
    <source>
        <strain evidence="2 3">DOE0152z</strain>
    </source>
</reference>
<dbReference type="EMBL" id="CP126222">
    <property type="protein sequence ID" value="WIA22665.1"/>
    <property type="molecule type" value="Genomic_DNA"/>
</dbReference>
<accession>A0ABY8UMZ9</accession>
<evidence type="ECO:0000256" key="1">
    <source>
        <dbReference type="SAM" id="Phobius"/>
    </source>
</evidence>
<evidence type="ECO:0000313" key="2">
    <source>
        <dbReference type="EMBL" id="WIA22665.1"/>
    </source>
</evidence>
<keyword evidence="1" id="KW-1133">Transmembrane helix</keyword>